<keyword evidence="6 23" id="KW-0812">Transmembrane</keyword>
<evidence type="ECO:0000256" key="1">
    <source>
        <dbReference type="ARBA" id="ARBA00004251"/>
    </source>
</evidence>
<dbReference type="KEGG" id="spu:105439444"/>
<dbReference type="InParanoid" id="A0A7M7HH52"/>
<keyword evidence="4 21" id="KW-0245">EGF-like domain</keyword>
<dbReference type="GeneID" id="105439444"/>
<dbReference type="SUPFAM" id="SSF57184">
    <property type="entry name" value="Growth factor receptor domain"/>
    <property type="match status" value="1"/>
</dbReference>
<keyword evidence="10 22" id="KW-0378">Hydrolase</keyword>
<sequence>MEGRVITLVCLAFVFDFGLSWEFPGLNEPMFMDRDASRCFVPKVELKALKPGIHTHRSSTSRSGSRTFQQMKFEVWYDESVMHSSMRDLIMNLTRETVDLISRQLQVKEELKDFIFDRSCRTGWDMNNGTVVNCTCANVTNCGTATLPEHHLLPCSTCKRYENGTEYDCVPEPGGPAERGVSDVHYVLYVTSVGPCSGGVAGFANSCYIDLTLNRPIGGYINICPQATTILEPEDIQVLIQHEIYHAIGISPVLYALYRDENGDPLTPLGDDGFPTELNSGGYLQWSDRVARTQTLDWDIRGGQIERNVTIMVTPNLIREAREYYGCDTIEGVELEDDYGRFPSGSALSHFEARLMPTESMGPAFTKGRKFSRFTLAFLEDTGWYKVNYDLADPFTWGRDLGCGFVNKSCKWWMDTQRNRGLSLIPYCENPSELLCMEGNAAVCTNKKLDEPLPDQYQYFDSLPGFNETEIASVGGLFMFIDHCPVIFPAYRLQTSDYRRQICDRDINECDSDPCNYGATCSDIITGYFCTCTAEYAGRHCDYSKTICSRLDQCAQNEVCKDGLCSCGRGRIRTEEGCEIPRRFELWFQVTKINGSLAIYPDTFKSSDEIIRGELEYAIFHRLSRWQIFVDSVFSVAIKSFNGSLGVEMDIVLDAGSTPDDVMIYDLMTDSYIFAAEDLSSGYTSYTVDVSSIDVQDLDECDEMEYSACSVYSTCNNTIGSYQCSCLPGFGDQGDPTDGQGTVCIDIDECSHSSLNECSPFARCTNKVGGYNCVCLSGYEDSTGSSGRLCADQNECISAKLNDCSPVAACTDEPGTFSCACPPGYTDISPTGAGPGRVCENEQVKEGSMTFIVIISIVVGVMFVLFVALLLLSQAMKTKF</sequence>
<dbReference type="GO" id="GO:0008233">
    <property type="term" value="F:peptidase activity"/>
    <property type="evidence" value="ECO:0000318"/>
    <property type="project" value="GO_Central"/>
</dbReference>
<keyword evidence="3" id="KW-1003">Cell membrane</keyword>
<dbReference type="PANTHER" id="PTHR10942">
    <property type="entry name" value="LEISHMANOLYSIN-LIKE PEPTIDASE"/>
    <property type="match status" value="1"/>
</dbReference>
<evidence type="ECO:0000256" key="21">
    <source>
        <dbReference type="PROSITE-ProRule" id="PRU00076"/>
    </source>
</evidence>
<evidence type="ECO:0000256" key="18">
    <source>
        <dbReference type="ARBA" id="ARBA00039717"/>
    </source>
</evidence>
<reference evidence="25" key="2">
    <citation type="submission" date="2021-01" db="UniProtKB">
        <authorList>
            <consortium name="EnsemblMetazoa"/>
        </authorList>
    </citation>
    <scope>IDENTIFICATION</scope>
</reference>
<dbReference type="FunFam" id="2.10.25.10:FF:000038">
    <property type="entry name" value="Fibrillin 2"/>
    <property type="match status" value="1"/>
</dbReference>
<comment type="similarity">
    <text evidence="2 22">Belongs to the peptidase M8 family.</text>
</comment>
<dbReference type="InterPro" id="IPR009030">
    <property type="entry name" value="Growth_fac_rcpt_cys_sf"/>
</dbReference>
<dbReference type="InterPro" id="IPR001881">
    <property type="entry name" value="EGF-like_Ca-bd_dom"/>
</dbReference>
<keyword evidence="14 20" id="KW-0482">Metalloprotease</keyword>
<dbReference type="SUPFAM" id="SSF55486">
    <property type="entry name" value="Metalloproteases ('zincins'), catalytic domain"/>
    <property type="match status" value="1"/>
</dbReference>
<dbReference type="GO" id="GO:0005737">
    <property type="term" value="C:cytoplasm"/>
    <property type="evidence" value="ECO:0000318"/>
    <property type="project" value="GO_Central"/>
</dbReference>
<keyword evidence="7 20" id="KW-0479">Metal-binding</keyword>
<dbReference type="PROSITE" id="PS00022">
    <property type="entry name" value="EGF_1"/>
    <property type="match status" value="1"/>
</dbReference>
<dbReference type="InterPro" id="IPR000742">
    <property type="entry name" value="EGF"/>
</dbReference>
<dbReference type="GO" id="GO:0005886">
    <property type="term" value="C:plasma membrane"/>
    <property type="evidence" value="ECO:0007669"/>
    <property type="project" value="UniProtKB-SubCell"/>
</dbReference>
<dbReference type="GO" id="GO:0004222">
    <property type="term" value="F:metalloendopeptidase activity"/>
    <property type="evidence" value="ECO:0007669"/>
    <property type="project" value="UniProtKB-UniRule"/>
</dbReference>
<dbReference type="CDD" id="cd00054">
    <property type="entry name" value="EGF_CA"/>
    <property type="match status" value="4"/>
</dbReference>
<evidence type="ECO:0000256" key="22">
    <source>
        <dbReference type="RuleBase" id="RU366077"/>
    </source>
</evidence>
<evidence type="ECO:0000256" key="15">
    <source>
        <dbReference type="ARBA" id="ARBA00023136"/>
    </source>
</evidence>
<comment type="cofactor">
    <cofactor evidence="20 22">
        <name>Zn(2+)</name>
        <dbReference type="ChEBI" id="CHEBI:29105"/>
    </cofactor>
    <text evidence="20 22">Binds 1 zinc ion per subunit.</text>
</comment>
<dbReference type="InterPro" id="IPR001577">
    <property type="entry name" value="Peptidase_M8"/>
</dbReference>
<evidence type="ECO:0000256" key="17">
    <source>
        <dbReference type="ARBA" id="ARBA00023180"/>
    </source>
</evidence>
<reference evidence="26" key="1">
    <citation type="submission" date="2015-02" db="EMBL/GenBank/DDBJ databases">
        <title>Genome sequencing for Strongylocentrotus purpuratus.</title>
        <authorList>
            <person name="Murali S."/>
            <person name="Liu Y."/>
            <person name="Vee V."/>
            <person name="English A."/>
            <person name="Wang M."/>
            <person name="Skinner E."/>
            <person name="Han Y."/>
            <person name="Muzny D.M."/>
            <person name="Worley K.C."/>
            <person name="Gibbs R.A."/>
        </authorList>
    </citation>
    <scope>NUCLEOTIDE SEQUENCE</scope>
</reference>
<evidence type="ECO:0000256" key="19">
    <source>
        <dbReference type="PIRSR" id="PIRSR601577-1"/>
    </source>
</evidence>
<evidence type="ECO:0000256" key="8">
    <source>
        <dbReference type="ARBA" id="ARBA00022729"/>
    </source>
</evidence>
<feature type="binding site" evidence="20">
    <location>
        <position position="350"/>
    </location>
    <ligand>
        <name>Zn(2+)</name>
        <dbReference type="ChEBI" id="CHEBI:29105"/>
        <note>catalytic</note>
    </ligand>
</feature>
<dbReference type="PANTHER" id="PTHR10942:SF0">
    <property type="entry name" value="LEISHMANOLYSIN-LIKE PEPTIDASE"/>
    <property type="match status" value="1"/>
</dbReference>
<comment type="caution">
    <text evidence="21">Lacks conserved residue(s) required for the propagation of feature annotation.</text>
</comment>
<feature type="binding site" evidence="20">
    <location>
        <position position="246"/>
    </location>
    <ligand>
        <name>Zn(2+)</name>
        <dbReference type="ChEBI" id="CHEBI:29105"/>
        <note>catalytic</note>
    </ligand>
</feature>
<keyword evidence="13 23" id="KW-1133">Transmembrane helix</keyword>
<name>A0A7M7HH52_STRPU</name>
<dbReference type="Proteomes" id="UP000007110">
    <property type="component" value="Unassembled WGS sequence"/>
</dbReference>
<evidence type="ECO:0000259" key="24">
    <source>
        <dbReference type="PROSITE" id="PS50026"/>
    </source>
</evidence>
<dbReference type="EnsemblMetazoa" id="XM_011668451">
    <property type="protein sequence ID" value="XP_011666753"/>
    <property type="gene ID" value="LOC105439444"/>
</dbReference>
<proteinExistence type="inferred from homology"/>
<dbReference type="SMART" id="SM00181">
    <property type="entry name" value="EGF"/>
    <property type="match status" value="5"/>
</dbReference>
<evidence type="ECO:0000256" key="5">
    <source>
        <dbReference type="ARBA" id="ARBA00022670"/>
    </source>
</evidence>
<accession>A0A7M7HH52</accession>
<evidence type="ECO:0000256" key="10">
    <source>
        <dbReference type="ARBA" id="ARBA00022801"/>
    </source>
</evidence>
<evidence type="ECO:0000256" key="7">
    <source>
        <dbReference type="ARBA" id="ARBA00022723"/>
    </source>
</evidence>
<dbReference type="FunFam" id="3.90.132.10:FF:000001">
    <property type="entry name" value="leishmanolysin-like peptidase isoform X2"/>
    <property type="match status" value="1"/>
</dbReference>
<dbReference type="Pfam" id="PF01457">
    <property type="entry name" value="Peptidase_M8"/>
    <property type="match status" value="2"/>
</dbReference>
<dbReference type="Pfam" id="PF07645">
    <property type="entry name" value="EGF_CA"/>
    <property type="match status" value="3"/>
</dbReference>
<evidence type="ECO:0000256" key="2">
    <source>
        <dbReference type="ARBA" id="ARBA00005860"/>
    </source>
</evidence>
<feature type="binding site" evidence="20">
    <location>
        <position position="242"/>
    </location>
    <ligand>
        <name>Zn(2+)</name>
        <dbReference type="ChEBI" id="CHEBI:29105"/>
        <note>catalytic</note>
    </ligand>
</feature>
<evidence type="ECO:0000256" key="12">
    <source>
        <dbReference type="ARBA" id="ARBA00022837"/>
    </source>
</evidence>
<feature type="active site" evidence="19">
    <location>
        <position position="243"/>
    </location>
</feature>
<dbReference type="Gene3D" id="3.90.132.10">
    <property type="entry name" value="Leishmanolysin , domain 2"/>
    <property type="match status" value="1"/>
</dbReference>
<keyword evidence="26" id="KW-1185">Reference proteome</keyword>
<protein>
    <recommendedName>
        <fullName evidence="18 22">Leishmanolysin-like peptidase</fullName>
        <ecNumber evidence="22">3.4.24.-</ecNumber>
    </recommendedName>
</protein>
<keyword evidence="8 22" id="KW-0732">Signal</keyword>
<dbReference type="Gene3D" id="3.10.170.20">
    <property type="match status" value="1"/>
</dbReference>
<organism evidence="25 26">
    <name type="scientific">Strongylocentrotus purpuratus</name>
    <name type="common">Purple sea urchin</name>
    <dbReference type="NCBI Taxonomy" id="7668"/>
    <lineage>
        <taxon>Eukaryota</taxon>
        <taxon>Metazoa</taxon>
        <taxon>Echinodermata</taxon>
        <taxon>Eleutherozoa</taxon>
        <taxon>Echinozoa</taxon>
        <taxon>Echinoidea</taxon>
        <taxon>Euechinoidea</taxon>
        <taxon>Echinacea</taxon>
        <taxon>Camarodonta</taxon>
        <taxon>Echinidea</taxon>
        <taxon>Strongylocentrotidae</taxon>
        <taxon>Strongylocentrotus</taxon>
    </lineage>
</organism>
<feature type="domain" description="EGF-like" evidence="24">
    <location>
        <begin position="746"/>
        <end position="785"/>
    </location>
</feature>
<dbReference type="Pfam" id="PF00008">
    <property type="entry name" value="EGF"/>
    <property type="match status" value="1"/>
</dbReference>
<dbReference type="InterPro" id="IPR049883">
    <property type="entry name" value="NOTCH1_EGF-like"/>
</dbReference>
<evidence type="ECO:0000256" key="6">
    <source>
        <dbReference type="ARBA" id="ARBA00022692"/>
    </source>
</evidence>
<dbReference type="InterPro" id="IPR000152">
    <property type="entry name" value="EGF-type_Asp/Asn_hydroxyl_site"/>
</dbReference>
<dbReference type="SUPFAM" id="SSF57196">
    <property type="entry name" value="EGF/Laminin"/>
    <property type="match status" value="1"/>
</dbReference>
<evidence type="ECO:0000256" key="16">
    <source>
        <dbReference type="ARBA" id="ARBA00023157"/>
    </source>
</evidence>
<evidence type="ECO:0000256" key="20">
    <source>
        <dbReference type="PIRSR" id="PIRSR601577-2"/>
    </source>
</evidence>
<evidence type="ECO:0000256" key="13">
    <source>
        <dbReference type="ARBA" id="ARBA00022989"/>
    </source>
</evidence>
<evidence type="ECO:0000256" key="11">
    <source>
        <dbReference type="ARBA" id="ARBA00022833"/>
    </source>
</evidence>
<evidence type="ECO:0000313" key="25">
    <source>
        <dbReference type="EnsemblMetazoa" id="XP_011666753"/>
    </source>
</evidence>
<feature type="domain" description="EGF-like" evidence="24">
    <location>
        <begin position="697"/>
        <end position="733"/>
    </location>
</feature>
<feature type="signal peptide" evidence="22">
    <location>
        <begin position="1"/>
        <end position="20"/>
    </location>
</feature>
<dbReference type="InterPro" id="IPR018097">
    <property type="entry name" value="EGF_Ca-bd_CS"/>
</dbReference>
<keyword evidence="11 20" id="KW-0862">Zinc</keyword>
<feature type="disulfide bond" evidence="21">
    <location>
        <begin position="532"/>
        <end position="541"/>
    </location>
</feature>
<evidence type="ECO:0000256" key="23">
    <source>
        <dbReference type="SAM" id="Phobius"/>
    </source>
</evidence>
<dbReference type="GO" id="GO:0005509">
    <property type="term" value="F:calcium ion binding"/>
    <property type="evidence" value="ECO:0007669"/>
    <property type="project" value="InterPro"/>
</dbReference>
<dbReference type="FunFam" id="2.10.25.10:FF:000870">
    <property type="entry name" value="Uncharacterized protein"/>
    <property type="match status" value="2"/>
</dbReference>
<evidence type="ECO:0000256" key="4">
    <source>
        <dbReference type="ARBA" id="ARBA00022536"/>
    </source>
</evidence>
<evidence type="ECO:0000313" key="26">
    <source>
        <dbReference type="Proteomes" id="UP000007110"/>
    </source>
</evidence>
<dbReference type="GO" id="GO:0007155">
    <property type="term" value="P:cell adhesion"/>
    <property type="evidence" value="ECO:0007669"/>
    <property type="project" value="InterPro"/>
</dbReference>
<dbReference type="FunFam" id="2.10.25.10:FF:000391">
    <property type="entry name" value="Weary, isoform C"/>
    <property type="match status" value="1"/>
</dbReference>
<feature type="chain" id="PRO_5029942761" description="Leishmanolysin-like peptidase" evidence="22">
    <location>
        <begin position="21"/>
        <end position="880"/>
    </location>
</feature>
<dbReference type="SMART" id="SM00179">
    <property type="entry name" value="EGF_CA"/>
    <property type="match status" value="4"/>
</dbReference>
<comment type="subcellular location">
    <subcellularLocation>
        <location evidence="1">Cell membrane</location>
        <topology evidence="1">Single-pass type I membrane protein</topology>
    </subcellularLocation>
</comment>
<dbReference type="Gene3D" id="2.10.25.10">
    <property type="entry name" value="Laminin"/>
    <property type="match status" value="4"/>
</dbReference>
<dbReference type="PROSITE" id="PS00010">
    <property type="entry name" value="ASX_HYDROXYL"/>
    <property type="match status" value="4"/>
</dbReference>
<feature type="transmembrane region" description="Helical" evidence="23">
    <location>
        <begin position="849"/>
        <end position="872"/>
    </location>
</feature>
<keyword evidence="17" id="KW-0325">Glycoprotein</keyword>
<evidence type="ECO:0000256" key="9">
    <source>
        <dbReference type="ARBA" id="ARBA00022737"/>
    </source>
</evidence>
<keyword evidence="12" id="KW-0106">Calcium</keyword>
<dbReference type="RefSeq" id="XP_011666753.2">
    <property type="nucleotide sequence ID" value="XM_011668451.2"/>
</dbReference>
<feature type="domain" description="EGF-like" evidence="24">
    <location>
        <begin position="792"/>
        <end position="831"/>
    </location>
</feature>
<dbReference type="GO" id="GO:0007154">
    <property type="term" value="P:cell communication"/>
    <property type="evidence" value="ECO:0007669"/>
    <property type="project" value="UniProtKB-ARBA"/>
</dbReference>
<keyword evidence="15 23" id="KW-0472">Membrane</keyword>
<dbReference type="AlphaFoldDB" id="A0A7M7HH52"/>
<dbReference type="PROSITE" id="PS01187">
    <property type="entry name" value="EGF_CA"/>
    <property type="match status" value="3"/>
</dbReference>
<keyword evidence="5 22" id="KW-0645">Protease</keyword>
<evidence type="ECO:0000256" key="14">
    <source>
        <dbReference type="ARBA" id="ARBA00023049"/>
    </source>
</evidence>
<feature type="domain" description="EGF-like" evidence="24">
    <location>
        <begin position="506"/>
        <end position="542"/>
    </location>
</feature>
<dbReference type="OrthoDB" id="10040649at2759"/>
<dbReference type="GO" id="GO:0023052">
    <property type="term" value="P:signaling"/>
    <property type="evidence" value="ECO:0007669"/>
    <property type="project" value="UniProtKB-ARBA"/>
</dbReference>
<keyword evidence="16 21" id="KW-1015">Disulfide bond</keyword>
<dbReference type="PROSITE" id="PS50026">
    <property type="entry name" value="EGF_3"/>
    <property type="match status" value="4"/>
</dbReference>
<dbReference type="EC" id="3.4.24.-" evidence="22"/>
<dbReference type="GO" id="GO:0006508">
    <property type="term" value="P:proteolysis"/>
    <property type="evidence" value="ECO:0007669"/>
    <property type="project" value="UniProtKB-KW"/>
</dbReference>
<evidence type="ECO:0000256" key="3">
    <source>
        <dbReference type="ARBA" id="ARBA00022475"/>
    </source>
</evidence>
<keyword evidence="9" id="KW-0677">Repeat</keyword>